<reference evidence="2 3" key="1">
    <citation type="submission" date="2019-03" db="EMBL/GenBank/DDBJ databases">
        <title>Genomic Encyclopedia of Type Strains, Phase IV (KMG-IV): sequencing the most valuable type-strain genomes for metagenomic binning, comparative biology and taxonomic classification.</title>
        <authorList>
            <person name="Goeker M."/>
        </authorList>
    </citation>
    <scope>NUCLEOTIDE SEQUENCE [LARGE SCALE GENOMIC DNA]</scope>
    <source>
        <strain evidence="2 3">DSM 9035</strain>
    </source>
</reference>
<feature type="transmembrane region" description="Helical" evidence="1">
    <location>
        <begin position="320"/>
        <end position="340"/>
    </location>
</feature>
<keyword evidence="1" id="KW-0812">Transmembrane</keyword>
<dbReference type="RefSeq" id="WP_132030896.1">
    <property type="nucleotide sequence ID" value="NZ_SMAI01000004.1"/>
</dbReference>
<evidence type="ECO:0000313" key="2">
    <source>
        <dbReference type="EMBL" id="TCT05552.1"/>
    </source>
</evidence>
<feature type="transmembrane region" description="Helical" evidence="1">
    <location>
        <begin position="157"/>
        <end position="176"/>
    </location>
</feature>
<dbReference type="AlphaFoldDB" id="A0A4R3LY23"/>
<evidence type="ECO:0000256" key="1">
    <source>
        <dbReference type="SAM" id="Phobius"/>
    </source>
</evidence>
<keyword evidence="3" id="KW-1185">Reference proteome</keyword>
<comment type="caution">
    <text evidence="2">The sequence shown here is derived from an EMBL/GenBank/DDBJ whole genome shotgun (WGS) entry which is preliminary data.</text>
</comment>
<accession>A0A4R3LY23</accession>
<keyword evidence="1" id="KW-1133">Transmembrane helix</keyword>
<dbReference type="Proteomes" id="UP000294664">
    <property type="component" value="Unassembled WGS sequence"/>
</dbReference>
<evidence type="ECO:0000313" key="3">
    <source>
        <dbReference type="Proteomes" id="UP000294664"/>
    </source>
</evidence>
<organism evidence="2 3">
    <name type="scientific">Aquabacter spiritensis</name>
    <dbReference type="NCBI Taxonomy" id="933073"/>
    <lineage>
        <taxon>Bacteria</taxon>
        <taxon>Pseudomonadati</taxon>
        <taxon>Pseudomonadota</taxon>
        <taxon>Alphaproteobacteria</taxon>
        <taxon>Hyphomicrobiales</taxon>
        <taxon>Xanthobacteraceae</taxon>
        <taxon>Aquabacter</taxon>
    </lineage>
</organism>
<gene>
    <name evidence="2" type="ORF">EDC64_104109</name>
</gene>
<dbReference type="EMBL" id="SMAI01000004">
    <property type="protein sequence ID" value="TCT05552.1"/>
    <property type="molecule type" value="Genomic_DNA"/>
</dbReference>
<proteinExistence type="predicted"/>
<keyword evidence="1" id="KW-0472">Membrane</keyword>
<name>A0A4R3LY23_9HYPH</name>
<feature type="transmembrane region" description="Helical" evidence="1">
    <location>
        <begin position="291"/>
        <end position="314"/>
    </location>
</feature>
<sequence length="375" mass="38625">MTRLVAVLALAGCLAGLAPWALPALRDGFHLVLGREDPATLADLELASRTPEDAAREISAALAAGDPDLAASAQEWADARGLELAPELRARVAAEQTDAAIALRGARSFGSGFVTGAPDDLPGLAGAAAGDLTVWGDLRDAAREGWHYAQGEEVDTLLLGLSAAGLALTAGTYATLGGGAPARMGLSLVKAAKRTGRLSAAFGAYLGRLVRESLDLGALRRAGGSFDPAALKGVVRPQGVARIGALMSDLGTVQAKAGTRAALAGLAVVEDGADVRRLAKLSEKKGGQTLFVLRALGRGALAITGALLSFVWWGFGAVVWLVWLIAAFNGVCVALARLCWRRPGRARSARRRDRVARIAPPRGAKDGSVAPNRAL</sequence>
<dbReference type="OrthoDB" id="8364552at2"/>
<protein>
    <submittedName>
        <fullName evidence="2">Uncharacterized protein</fullName>
    </submittedName>
</protein>